<dbReference type="RefSeq" id="WP_167127201.1">
    <property type="nucleotide sequence ID" value="NZ_JAANCM010000002.1"/>
</dbReference>
<gene>
    <name evidence="11" type="ORF">G8E10_04010</name>
</gene>
<feature type="transmembrane region" description="Helical" evidence="8">
    <location>
        <begin position="272"/>
        <end position="291"/>
    </location>
</feature>
<dbReference type="SUPFAM" id="SSF52266">
    <property type="entry name" value="SGNH hydrolase"/>
    <property type="match status" value="1"/>
</dbReference>
<dbReference type="InterPro" id="IPR050879">
    <property type="entry name" value="Acyltransferase_3"/>
</dbReference>
<reference evidence="11" key="1">
    <citation type="submission" date="2020-03" db="EMBL/GenBank/DDBJ databases">
        <title>Ferranicluibacter endophyticum gen. nov., sp. nov., a new genus isolated from Rubus ulmifolius Schott. stem.</title>
        <authorList>
            <person name="Roca-Couso R."/>
            <person name="Flores-Felix J.D."/>
            <person name="Igual J.M."/>
            <person name="Rivas R."/>
        </authorList>
    </citation>
    <scope>NUCLEOTIDE SEQUENCE</scope>
    <source>
        <strain evidence="11">CRRU44</strain>
    </source>
</reference>
<feature type="transmembrane region" description="Helical" evidence="8">
    <location>
        <begin position="192"/>
        <end position="210"/>
    </location>
</feature>
<comment type="caution">
    <text evidence="11">The sequence shown here is derived from an EMBL/GenBank/DDBJ whole genome shotgun (WGS) entry which is preliminary data.</text>
</comment>
<dbReference type="InterPro" id="IPR043968">
    <property type="entry name" value="SGNH"/>
</dbReference>
<comment type="subcellular location">
    <subcellularLocation>
        <location evidence="1">Cell membrane</location>
        <topology evidence="1">Multi-pass membrane protein</topology>
    </subcellularLocation>
</comment>
<keyword evidence="12" id="KW-1185">Reference proteome</keyword>
<name>A0AA43ZDJ9_9HYPH</name>
<evidence type="ECO:0000256" key="2">
    <source>
        <dbReference type="ARBA" id="ARBA00022475"/>
    </source>
</evidence>
<feature type="domain" description="Acyltransferase 3" evidence="9">
    <location>
        <begin position="29"/>
        <end position="358"/>
    </location>
</feature>
<keyword evidence="7 11" id="KW-0012">Acyltransferase</keyword>
<dbReference type="PANTHER" id="PTHR23028:SF53">
    <property type="entry name" value="ACYL_TRANSF_3 DOMAIN-CONTAINING PROTEIN"/>
    <property type="match status" value="1"/>
</dbReference>
<organism evidence="11 12">
    <name type="scientific">Ferranicluibacter rubi</name>
    <dbReference type="NCBI Taxonomy" id="2715133"/>
    <lineage>
        <taxon>Bacteria</taxon>
        <taxon>Pseudomonadati</taxon>
        <taxon>Pseudomonadota</taxon>
        <taxon>Alphaproteobacteria</taxon>
        <taxon>Hyphomicrobiales</taxon>
        <taxon>Rhizobiaceae</taxon>
        <taxon>Ferranicluibacter</taxon>
    </lineage>
</organism>
<keyword evidence="3" id="KW-0808">Transferase</keyword>
<evidence type="ECO:0000313" key="11">
    <source>
        <dbReference type="EMBL" id="NHT74917.1"/>
    </source>
</evidence>
<dbReference type="Pfam" id="PF19040">
    <property type="entry name" value="SGNH"/>
    <property type="match status" value="1"/>
</dbReference>
<feature type="domain" description="SGNH" evidence="10">
    <location>
        <begin position="440"/>
        <end position="643"/>
    </location>
</feature>
<evidence type="ECO:0000256" key="7">
    <source>
        <dbReference type="ARBA" id="ARBA00023315"/>
    </source>
</evidence>
<dbReference type="GO" id="GO:0009103">
    <property type="term" value="P:lipopolysaccharide biosynthetic process"/>
    <property type="evidence" value="ECO:0007669"/>
    <property type="project" value="TreeGrafter"/>
</dbReference>
<dbReference type="InterPro" id="IPR036514">
    <property type="entry name" value="SGNH_hydro_sf"/>
</dbReference>
<dbReference type="GO" id="GO:0016788">
    <property type="term" value="F:hydrolase activity, acting on ester bonds"/>
    <property type="evidence" value="ECO:0007669"/>
    <property type="project" value="UniProtKB-ARBA"/>
</dbReference>
<accession>A0AA43ZDJ9</accession>
<sequence length="659" mass="72101">MLLEHTVSTGTLRRQEHGKIPHEPVAYRADIDGLRAVAVLIVLLFHTGISPLRGGFVGVDVFFVISGYLITKVVWQELQQGTFSLLTFYERRTRRIFPALVVTVALTLLCAPLLLFPSERTTAVWTGLSALTSVSNLYLAVETLGKTGYFAADVYSQPLVHTWSLGVEEQFYLVFPLILFAVAGFKRHHAGLVVAAIALASFLFGVWLTIANRDLAYYIPLVRAWELIAGALLVFTPLPRLPARLRDVLATLAILLIAGSAYRFHGGMSYPMAFPGFVAIAPVAGAVALIAMGGAGGSYVNRFLSLPPFVGIGKISYSLYLWHWPIFVTVALTTARAPTMMEAAGLVLASFVAAYLSWRFVEQPFRQRRLGRTARSLWMQAGAAWCVVCVLGLGIWLFTTAAPQTESDRLASYITYDDRVTYRRETCFLISYKQTAADYASDTCLSPSSVKPNVLVMGDSHAAHLWSGFNTSLPQAHVMQATSSGCKPLVGTPGERECLSLMRRMFEQFLPETKPDVVILSARWADYDLPLIAETIRQVKDKARIVVVSGPIVEYQRPLSRVLAQVAAGRSDNLLTESRVTAVARRDRDLQALVEAAGAIYVSPYRLLCPDSGAACTTTVDGVPLQWDYGHLTAEGSKFLAESIIGTGAIPGAQAWQAR</sequence>
<dbReference type="Proteomes" id="UP001155840">
    <property type="component" value="Unassembled WGS sequence"/>
</dbReference>
<dbReference type="Gene3D" id="3.40.50.1110">
    <property type="entry name" value="SGNH hydrolase"/>
    <property type="match status" value="1"/>
</dbReference>
<keyword evidence="5 8" id="KW-1133">Transmembrane helix</keyword>
<evidence type="ECO:0000256" key="8">
    <source>
        <dbReference type="SAM" id="Phobius"/>
    </source>
</evidence>
<proteinExistence type="predicted"/>
<evidence type="ECO:0000256" key="4">
    <source>
        <dbReference type="ARBA" id="ARBA00022692"/>
    </source>
</evidence>
<dbReference type="InterPro" id="IPR002656">
    <property type="entry name" value="Acyl_transf_3_dom"/>
</dbReference>
<evidence type="ECO:0000256" key="5">
    <source>
        <dbReference type="ARBA" id="ARBA00022989"/>
    </source>
</evidence>
<feature type="transmembrane region" description="Helical" evidence="8">
    <location>
        <begin position="343"/>
        <end position="361"/>
    </location>
</feature>
<keyword evidence="6 8" id="KW-0472">Membrane</keyword>
<dbReference type="GO" id="GO:0005886">
    <property type="term" value="C:plasma membrane"/>
    <property type="evidence" value="ECO:0007669"/>
    <property type="project" value="UniProtKB-SubCell"/>
</dbReference>
<feature type="transmembrane region" description="Helical" evidence="8">
    <location>
        <begin position="55"/>
        <end position="75"/>
    </location>
</feature>
<feature type="transmembrane region" description="Helical" evidence="8">
    <location>
        <begin position="96"/>
        <end position="116"/>
    </location>
</feature>
<evidence type="ECO:0000313" key="12">
    <source>
        <dbReference type="Proteomes" id="UP001155840"/>
    </source>
</evidence>
<evidence type="ECO:0000256" key="3">
    <source>
        <dbReference type="ARBA" id="ARBA00022679"/>
    </source>
</evidence>
<evidence type="ECO:0000259" key="9">
    <source>
        <dbReference type="Pfam" id="PF01757"/>
    </source>
</evidence>
<dbReference type="PANTHER" id="PTHR23028">
    <property type="entry name" value="ACETYLTRANSFERASE"/>
    <property type="match status" value="1"/>
</dbReference>
<evidence type="ECO:0000259" key="10">
    <source>
        <dbReference type="Pfam" id="PF19040"/>
    </source>
</evidence>
<dbReference type="Pfam" id="PF01757">
    <property type="entry name" value="Acyl_transf_3"/>
    <property type="match status" value="1"/>
</dbReference>
<feature type="transmembrane region" description="Helical" evidence="8">
    <location>
        <begin position="303"/>
        <end position="323"/>
    </location>
</feature>
<protein>
    <submittedName>
        <fullName evidence="11">Acyltransferase</fullName>
    </submittedName>
</protein>
<keyword evidence="4 8" id="KW-0812">Transmembrane</keyword>
<keyword evidence="2" id="KW-1003">Cell membrane</keyword>
<feature type="transmembrane region" description="Helical" evidence="8">
    <location>
        <begin position="216"/>
        <end position="236"/>
    </location>
</feature>
<dbReference type="AlphaFoldDB" id="A0AA43ZDJ9"/>
<evidence type="ECO:0000256" key="1">
    <source>
        <dbReference type="ARBA" id="ARBA00004651"/>
    </source>
</evidence>
<feature type="transmembrane region" description="Helical" evidence="8">
    <location>
        <begin position="248"/>
        <end position="266"/>
    </location>
</feature>
<dbReference type="GO" id="GO:0016747">
    <property type="term" value="F:acyltransferase activity, transferring groups other than amino-acyl groups"/>
    <property type="evidence" value="ECO:0007669"/>
    <property type="project" value="InterPro"/>
</dbReference>
<feature type="transmembrane region" description="Helical" evidence="8">
    <location>
        <begin position="382"/>
        <end position="399"/>
    </location>
</feature>
<dbReference type="EMBL" id="JAANCM010000002">
    <property type="protein sequence ID" value="NHT74917.1"/>
    <property type="molecule type" value="Genomic_DNA"/>
</dbReference>
<evidence type="ECO:0000256" key="6">
    <source>
        <dbReference type="ARBA" id="ARBA00023136"/>
    </source>
</evidence>
<feature type="transmembrane region" description="Helical" evidence="8">
    <location>
        <begin position="170"/>
        <end position="185"/>
    </location>
</feature>